<comment type="caution">
    <text evidence="3">The sequence shown here is derived from an EMBL/GenBank/DDBJ whole genome shotgun (WGS) entry which is preliminary data.</text>
</comment>
<dbReference type="EMBL" id="LRPC01000007">
    <property type="protein sequence ID" value="KYG76393.1"/>
    <property type="molecule type" value="Genomic_DNA"/>
</dbReference>
<feature type="region of interest" description="Disordered" evidence="2">
    <location>
        <begin position="1"/>
        <end position="59"/>
    </location>
</feature>
<dbReference type="Proteomes" id="UP000075606">
    <property type="component" value="Unassembled WGS sequence"/>
</dbReference>
<feature type="compositionally biased region" description="Acidic residues" evidence="2">
    <location>
        <begin position="14"/>
        <end position="56"/>
    </location>
</feature>
<keyword evidence="1" id="KW-0175">Coiled coil</keyword>
<protein>
    <submittedName>
        <fullName evidence="3">Uncharacterized protein</fullName>
    </submittedName>
</protein>
<accession>A0A150XCE3</accession>
<proteinExistence type="predicted"/>
<dbReference type="RefSeq" id="WP_068218997.1">
    <property type="nucleotide sequence ID" value="NZ_CP139724.1"/>
</dbReference>
<evidence type="ECO:0000313" key="3">
    <source>
        <dbReference type="EMBL" id="KYG76393.1"/>
    </source>
</evidence>
<keyword evidence="4" id="KW-1185">Reference proteome</keyword>
<dbReference type="AlphaFoldDB" id="A0A150XCE3"/>
<evidence type="ECO:0000313" key="4">
    <source>
        <dbReference type="Proteomes" id="UP000075606"/>
    </source>
</evidence>
<feature type="coiled-coil region" evidence="1">
    <location>
        <begin position="68"/>
        <end position="102"/>
    </location>
</feature>
<reference evidence="3 4" key="1">
    <citation type="submission" date="2016-01" db="EMBL/GenBank/DDBJ databases">
        <title>Genome sequencing of Roseivirga spongicola UST030701-084.</title>
        <authorList>
            <person name="Selvaratnam C."/>
            <person name="Thevarajoo S."/>
            <person name="Goh K.M."/>
            <person name="Ee R."/>
            <person name="Chan K.-G."/>
            <person name="Chong C.S."/>
        </authorList>
    </citation>
    <scope>NUCLEOTIDE SEQUENCE [LARGE SCALE GENOMIC DNA]</scope>
    <source>
        <strain evidence="3 4">UST030701-084</strain>
    </source>
</reference>
<gene>
    <name evidence="3" type="ORF">AWW68_19585</name>
</gene>
<name>A0A150XCE3_9BACT</name>
<organism evidence="3 4">
    <name type="scientific">Roseivirga spongicola</name>
    <dbReference type="NCBI Taxonomy" id="333140"/>
    <lineage>
        <taxon>Bacteria</taxon>
        <taxon>Pseudomonadati</taxon>
        <taxon>Bacteroidota</taxon>
        <taxon>Cytophagia</taxon>
        <taxon>Cytophagales</taxon>
        <taxon>Roseivirgaceae</taxon>
        <taxon>Roseivirga</taxon>
    </lineage>
</organism>
<dbReference type="STRING" id="333140.AWW68_19585"/>
<evidence type="ECO:0000256" key="2">
    <source>
        <dbReference type="SAM" id="MobiDB-lite"/>
    </source>
</evidence>
<sequence length="368" mass="42188">MTQDEDIWMGIGDPVEDNPEEAIENQVEEVEFEEEQPEQEEPQEQPSEEPEQEEVPDIIASLREEGYEVNSKEELVSALKEKARLEQEFEGVRNSLKSYEEDEEVKTIRAFREAGEGDLQEYLRLKKADYEKMSDEDVLWEDFKLKNKEDLEDYGEKFVRKAFQDKLKSYSVVKPDFVDEDEEAEWERNNKEDIEFSRLKKSGDIKKARKSLMERKEKYAVLPAPTQQKDADVQENLKQFGSNVQNALKDFQPVKISISDNEGESFNLAADDSVKSQVESIAKDPQELLSLVGIKEDGSFDFNTMLQAATVLTHVKNGTLGKHLAEHALTVKNTDIVERKLENPTDGKTKVNAGSKNELVSFLDEMGY</sequence>
<evidence type="ECO:0000256" key="1">
    <source>
        <dbReference type="SAM" id="Coils"/>
    </source>
</evidence>